<evidence type="ECO:0000256" key="4">
    <source>
        <dbReference type="ARBA" id="ARBA00022912"/>
    </source>
</evidence>
<protein>
    <recommendedName>
        <fullName evidence="2">protein-tyrosine-phosphatase</fullName>
        <ecNumber evidence="2">3.1.3.48</ecNumber>
    </recommendedName>
</protein>
<keyword evidence="4" id="KW-0904">Protein phosphatase</keyword>
<dbReference type="InterPro" id="IPR017867">
    <property type="entry name" value="Tyr_phospatase_low_mol_wt"/>
</dbReference>
<dbReference type="SMART" id="SM00226">
    <property type="entry name" value="LMWPc"/>
    <property type="match status" value="1"/>
</dbReference>
<dbReference type="InterPro" id="IPR050438">
    <property type="entry name" value="LMW_PTPase"/>
</dbReference>
<accession>A0ABU2J723</accession>
<comment type="similarity">
    <text evidence="1">Belongs to the low molecular weight phosphotyrosine protein phosphatase family.</text>
</comment>
<dbReference type="PRINTS" id="PR00719">
    <property type="entry name" value="LMWPTPASE"/>
</dbReference>
<dbReference type="InterPro" id="IPR036196">
    <property type="entry name" value="Ptyr_pPase_sf"/>
</dbReference>
<name>A0ABU2J723_9ACTN</name>
<evidence type="ECO:0000256" key="1">
    <source>
        <dbReference type="ARBA" id="ARBA00011063"/>
    </source>
</evidence>
<dbReference type="EC" id="3.1.3.48" evidence="2"/>
<dbReference type="EMBL" id="JAVREH010000005">
    <property type="protein sequence ID" value="MDT0260795.1"/>
    <property type="molecule type" value="Genomic_DNA"/>
</dbReference>
<sequence length="179" mass="19109">MTDPQQAHIPLRVCFVCTGNICRSPMGEVVLSARLAEAGLADLIVVDSAGTGSWHVGKDMDPRARATLVAHGYDPAAHVAKQFGAEDFATRDVVLALDSGHLSRLRELAGTADDPDAAAASIELLRSHDAVAVAAGDLDVPDPYYDELPAFEQALREVESACARLPDVLRERLESRVPL</sequence>
<dbReference type="GO" id="GO:0004725">
    <property type="term" value="F:protein tyrosine phosphatase activity"/>
    <property type="evidence" value="ECO:0007669"/>
    <property type="project" value="UniProtKB-EC"/>
</dbReference>
<keyword evidence="3 6" id="KW-0378">Hydrolase</keyword>
<proteinExistence type="inferred from homology"/>
<evidence type="ECO:0000259" key="5">
    <source>
        <dbReference type="SMART" id="SM00226"/>
    </source>
</evidence>
<dbReference type="Gene3D" id="3.40.50.2300">
    <property type="match status" value="1"/>
</dbReference>
<feature type="domain" description="Phosphotyrosine protein phosphatase I" evidence="5">
    <location>
        <begin position="11"/>
        <end position="168"/>
    </location>
</feature>
<evidence type="ECO:0000256" key="3">
    <source>
        <dbReference type="ARBA" id="ARBA00022801"/>
    </source>
</evidence>
<evidence type="ECO:0000313" key="6">
    <source>
        <dbReference type="EMBL" id="MDT0260795.1"/>
    </source>
</evidence>
<dbReference type="PANTHER" id="PTHR11717">
    <property type="entry name" value="LOW MOLECULAR WEIGHT PROTEIN TYROSINE PHOSPHATASE"/>
    <property type="match status" value="1"/>
</dbReference>
<dbReference type="Proteomes" id="UP001183176">
    <property type="component" value="Unassembled WGS sequence"/>
</dbReference>
<evidence type="ECO:0000256" key="2">
    <source>
        <dbReference type="ARBA" id="ARBA00013064"/>
    </source>
</evidence>
<comment type="caution">
    <text evidence="6">The sequence shown here is derived from an EMBL/GenBank/DDBJ whole genome shotgun (WGS) entry which is preliminary data.</text>
</comment>
<gene>
    <name evidence="6" type="ORF">RM423_05235</name>
</gene>
<keyword evidence="7" id="KW-1185">Reference proteome</keyword>
<dbReference type="CDD" id="cd16343">
    <property type="entry name" value="LMWPTP"/>
    <property type="match status" value="1"/>
</dbReference>
<dbReference type="Pfam" id="PF01451">
    <property type="entry name" value="LMWPc"/>
    <property type="match status" value="1"/>
</dbReference>
<dbReference type="PANTHER" id="PTHR11717:SF7">
    <property type="entry name" value="LOW MOLECULAR WEIGHT PHOSPHOTYROSINE PROTEIN PHOSPHATASE"/>
    <property type="match status" value="1"/>
</dbReference>
<evidence type="ECO:0000313" key="7">
    <source>
        <dbReference type="Proteomes" id="UP001183176"/>
    </source>
</evidence>
<dbReference type="InterPro" id="IPR023485">
    <property type="entry name" value="Ptyr_pPase"/>
</dbReference>
<organism evidence="6 7">
    <name type="scientific">Jatrophihabitans lederbergiae</name>
    <dbReference type="NCBI Taxonomy" id="3075547"/>
    <lineage>
        <taxon>Bacteria</taxon>
        <taxon>Bacillati</taxon>
        <taxon>Actinomycetota</taxon>
        <taxon>Actinomycetes</taxon>
        <taxon>Jatrophihabitantales</taxon>
        <taxon>Jatrophihabitantaceae</taxon>
        <taxon>Jatrophihabitans</taxon>
    </lineage>
</organism>
<dbReference type="SUPFAM" id="SSF52788">
    <property type="entry name" value="Phosphotyrosine protein phosphatases I"/>
    <property type="match status" value="1"/>
</dbReference>
<reference evidence="7" key="1">
    <citation type="submission" date="2023-07" db="EMBL/GenBank/DDBJ databases">
        <title>30 novel species of actinomycetes from the DSMZ collection.</title>
        <authorList>
            <person name="Nouioui I."/>
        </authorList>
    </citation>
    <scope>NUCLEOTIDE SEQUENCE [LARGE SCALE GENOMIC DNA]</scope>
    <source>
        <strain evidence="7">DSM 44399</strain>
    </source>
</reference>